<dbReference type="InterPro" id="IPR029023">
    <property type="entry name" value="Tensin_phosphatase"/>
</dbReference>
<dbReference type="SMART" id="SM01326">
    <property type="entry name" value="PTEN_C2"/>
    <property type="match status" value="1"/>
</dbReference>
<dbReference type="Gene3D" id="2.10.110.10">
    <property type="entry name" value="Cysteine Rich Protein"/>
    <property type="match status" value="5"/>
</dbReference>
<feature type="region of interest" description="Disordered" evidence="11">
    <location>
        <begin position="338"/>
        <end position="358"/>
    </location>
</feature>
<keyword evidence="10" id="KW-0175">Coiled coil</keyword>
<keyword evidence="4" id="KW-0378">Hydrolase</keyword>
<evidence type="ECO:0000313" key="16">
    <source>
        <dbReference type="EMBL" id="KAF2071449.1"/>
    </source>
</evidence>
<dbReference type="GO" id="GO:0006629">
    <property type="term" value="P:lipid metabolic process"/>
    <property type="evidence" value="ECO:0007669"/>
    <property type="project" value="UniProtKB-KW"/>
</dbReference>
<dbReference type="SUPFAM" id="SSF49562">
    <property type="entry name" value="C2 domain (Calcium/lipid-binding domain, CaLB)"/>
    <property type="match status" value="1"/>
</dbReference>
<evidence type="ECO:0000256" key="2">
    <source>
        <dbReference type="ARBA" id="ARBA00007881"/>
    </source>
</evidence>
<name>A0A8J4PS58_9MYCE</name>
<evidence type="ECO:0000256" key="3">
    <source>
        <dbReference type="ARBA" id="ARBA00022723"/>
    </source>
</evidence>
<evidence type="ECO:0008006" key="18">
    <source>
        <dbReference type="Google" id="ProtNLM"/>
    </source>
</evidence>
<evidence type="ECO:0000256" key="11">
    <source>
        <dbReference type="SAM" id="MobiDB-lite"/>
    </source>
</evidence>
<feature type="compositionally biased region" description="Basic and acidic residues" evidence="11">
    <location>
        <begin position="338"/>
        <end position="348"/>
    </location>
</feature>
<comment type="similarity">
    <text evidence="2">Belongs to the PTEN phosphatase protein family.</text>
</comment>
<evidence type="ECO:0000259" key="12">
    <source>
        <dbReference type="PROSITE" id="PS50023"/>
    </source>
</evidence>
<dbReference type="GO" id="GO:0046872">
    <property type="term" value="F:metal ion binding"/>
    <property type="evidence" value="ECO:0007669"/>
    <property type="project" value="UniProtKB-KW"/>
</dbReference>
<evidence type="ECO:0000256" key="5">
    <source>
        <dbReference type="ARBA" id="ARBA00022833"/>
    </source>
</evidence>
<dbReference type="GO" id="GO:0016314">
    <property type="term" value="F:phosphatidylinositol-3,4,5-trisphosphate 3-phosphatase activity"/>
    <property type="evidence" value="ECO:0007669"/>
    <property type="project" value="TreeGrafter"/>
</dbReference>
<dbReference type="Pfam" id="PF22785">
    <property type="entry name" value="Tc-R-P"/>
    <property type="match status" value="1"/>
</dbReference>
<dbReference type="InterPro" id="IPR045101">
    <property type="entry name" value="PTP_PTEN"/>
</dbReference>
<dbReference type="SMART" id="SM00404">
    <property type="entry name" value="PTPc_motif"/>
    <property type="match status" value="1"/>
</dbReference>
<feature type="region of interest" description="Disordered" evidence="11">
    <location>
        <begin position="936"/>
        <end position="961"/>
    </location>
</feature>
<feature type="domain" description="LIM zinc-binding" evidence="12">
    <location>
        <begin position="561"/>
        <end position="620"/>
    </location>
</feature>
<comment type="subcellular location">
    <subcellularLocation>
        <location evidence="1">Cell projection</location>
        <location evidence="1">Neuron projection</location>
    </subcellularLocation>
</comment>
<dbReference type="InterPro" id="IPR016130">
    <property type="entry name" value="Tyr_Pase_AS"/>
</dbReference>
<dbReference type="AlphaFoldDB" id="A0A8J4PS58"/>
<dbReference type="Pfam" id="PF10409">
    <property type="entry name" value="PTEN_C2"/>
    <property type="match status" value="1"/>
</dbReference>
<dbReference type="PROSITE" id="PS51182">
    <property type="entry name" value="C2_TENSIN"/>
    <property type="match status" value="1"/>
</dbReference>
<feature type="domain" description="LIM zinc-binding" evidence="12">
    <location>
        <begin position="644"/>
        <end position="703"/>
    </location>
</feature>
<evidence type="ECO:0000259" key="14">
    <source>
        <dbReference type="PROSITE" id="PS51181"/>
    </source>
</evidence>
<evidence type="ECO:0000256" key="1">
    <source>
        <dbReference type="ARBA" id="ARBA00004487"/>
    </source>
</evidence>
<dbReference type="CDD" id="cd08368">
    <property type="entry name" value="LIM"/>
    <property type="match status" value="4"/>
</dbReference>
<dbReference type="SMART" id="SM00132">
    <property type="entry name" value="LIM"/>
    <property type="match status" value="5"/>
</dbReference>
<dbReference type="InterPro" id="IPR003595">
    <property type="entry name" value="Tyr_Pase_cat"/>
</dbReference>
<sequence>MGYPSESELYRNQMKDVQRFFNTLHPDHYKVFNLCSERKYKHDRFNNNVSEYPFDDHNPPNLDTIGLFCKDVEDWLELDPENVAAIHCKAGKGRTGTMIACWLLYNKHCQTGSESMRVFATKRTHDSKGITIPSQMRYVRYFEALLQHGRPVQKVPDITKILSTIKMNALPNFNIGGGCTPYLGIVQQNKFVFYTKPLNLKKGTLEIEIYCGNILLSNDVKIQFFNKNSKGHMFSYCFHTAFIEGNTILIRKLEIDKAHKDNKHFPSNFSIELHFIDKETLDQEDVLINDQMNQTDLKSSSNTTTNAVPTTHYATGLAKLYGNNDQLLTTTTTATKDNDCDGGKKENDQDNQQQSTVQRKQSTRLFICPKCKLSINSSDVSVNDGNNNYHWKCLVCNNCQKSLANENDCLFQESGISETLCTSCGTKSGFFKTCHACNLVIKSSDFEEVGNLSYHTSCFYCTHCLLFLGDKDFTISDKKELKCSSCLHKPSIVQKEEIQEVEAEEDVKVEVEQLKVEIEEPKEEEEIEIENEIEDEIEIEIEKVDLTQLEINNQENNSCDIKCTKCKLEIGLRPLVLDIGIWHRECFVCQHCEIILDQKRYFLRDDVVLCSECDIKHILNKPVVVSNDGELVASSASMMAQSEIICNGCKLTIDDEEMMSALGSKWHLQCLHCCTCQQPITGLFGEHQGLIYCKDHFEEITGVRCEGCNQMIVGRYLKANGRQLHPHCFICFICTRVLQDGVFYEKAGEIICDRCRSTDIIKRRTQLQLQQSMIGGKRSLTASAVASSGSGSSACGTDSSSSLAPPHSNTLSRSLTTSQAHQTSLTGSISEGNSDEHHNQHSTISYVHNIRSSFRNSQRINLSDLKKNRTLHIYPSFHRQMKMNINNNNNNINNNNHNNNNSPSTSTFTQTSPKQFIVAYPSSKNHSKRREFLNHTSHSMNNNNSTGNDNNENIQEINKIE</sequence>
<comment type="caution">
    <text evidence="16">The sequence shown here is derived from an EMBL/GenBank/DDBJ whole genome shotgun (WGS) entry which is preliminary data.</text>
</comment>
<keyword evidence="8" id="KW-0966">Cell projection</keyword>
<evidence type="ECO:0000256" key="6">
    <source>
        <dbReference type="ARBA" id="ARBA00022912"/>
    </source>
</evidence>
<feature type="domain" description="LIM zinc-binding" evidence="12">
    <location>
        <begin position="366"/>
        <end position="431"/>
    </location>
</feature>
<dbReference type="SUPFAM" id="SSF52799">
    <property type="entry name" value="(Phosphotyrosine protein) phosphatases II"/>
    <property type="match status" value="1"/>
</dbReference>
<dbReference type="InterPro" id="IPR000387">
    <property type="entry name" value="Tyr_Pase_dom"/>
</dbReference>
<dbReference type="Pfam" id="PF00412">
    <property type="entry name" value="LIM"/>
    <property type="match status" value="5"/>
</dbReference>
<evidence type="ECO:0000313" key="17">
    <source>
        <dbReference type="Proteomes" id="UP000695562"/>
    </source>
</evidence>
<evidence type="ECO:0000256" key="7">
    <source>
        <dbReference type="ARBA" id="ARBA00023098"/>
    </source>
</evidence>
<evidence type="ECO:0000256" key="9">
    <source>
        <dbReference type="PROSITE-ProRule" id="PRU00125"/>
    </source>
</evidence>
<proteinExistence type="inferred from homology"/>
<dbReference type="Gene3D" id="2.60.40.1110">
    <property type="match status" value="1"/>
</dbReference>
<dbReference type="PROSITE" id="PS50023">
    <property type="entry name" value="LIM_DOMAIN_2"/>
    <property type="match status" value="5"/>
</dbReference>
<keyword evidence="6" id="KW-0904">Protein phosphatase</keyword>
<dbReference type="CDD" id="cd14509">
    <property type="entry name" value="PTP_PTEN"/>
    <property type="match status" value="1"/>
</dbReference>
<dbReference type="PANTHER" id="PTHR12305">
    <property type="entry name" value="PHOSPHATASE WITH HOMOLOGY TO TENSIN"/>
    <property type="match status" value="1"/>
</dbReference>
<dbReference type="GO" id="GO:0005829">
    <property type="term" value="C:cytosol"/>
    <property type="evidence" value="ECO:0007669"/>
    <property type="project" value="TreeGrafter"/>
</dbReference>
<evidence type="ECO:0000256" key="10">
    <source>
        <dbReference type="SAM" id="Coils"/>
    </source>
</evidence>
<dbReference type="InterPro" id="IPR035892">
    <property type="entry name" value="C2_domain_sf"/>
</dbReference>
<reference evidence="16" key="1">
    <citation type="submission" date="2020-01" db="EMBL/GenBank/DDBJ databases">
        <title>Development of genomics and gene disruption for Polysphondylium violaceum indicates a role for the polyketide synthase stlB in stalk morphogenesis.</title>
        <authorList>
            <person name="Narita B."/>
            <person name="Kawabe Y."/>
            <person name="Kin K."/>
            <person name="Saito T."/>
            <person name="Gibbs R."/>
            <person name="Kuspa A."/>
            <person name="Muzny D."/>
            <person name="Queller D."/>
            <person name="Richards S."/>
            <person name="Strassman J."/>
            <person name="Sucgang R."/>
            <person name="Worley K."/>
            <person name="Schaap P."/>
        </authorList>
    </citation>
    <scope>NUCLEOTIDE SEQUENCE</scope>
    <source>
        <strain evidence="16">QSvi11</strain>
    </source>
</reference>
<keyword evidence="5 9" id="KW-0862">Zinc</keyword>
<dbReference type="PANTHER" id="PTHR12305:SF97">
    <property type="entry name" value="LIM-DOMAIN CONTAINING PHOSPHATASE"/>
    <property type="match status" value="1"/>
</dbReference>
<dbReference type="Gene3D" id="3.90.190.10">
    <property type="entry name" value="Protein tyrosine phosphatase superfamily"/>
    <property type="match status" value="1"/>
</dbReference>
<feature type="compositionally biased region" description="Polar residues" evidence="11">
    <location>
        <begin position="807"/>
        <end position="832"/>
    </location>
</feature>
<keyword evidence="3 9" id="KW-0479">Metal-binding</keyword>
<feature type="domain" description="C2 tensin-type" evidence="15">
    <location>
        <begin position="157"/>
        <end position="278"/>
    </location>
</feature>
<dbReference type="Proteomes" id="UP000695562">
    <property type="component" value="Unassembled WGS sequence"/>
</dbReference>
<dbReference type="PROSITE" id="PS50056">
    <property type="entry name" value="TYR_PHOSPHATASE_2"/>
    <property type="match status" value="1"/>
</dbReference>
<feature type="coiled-coil region" evidence="10">
    <location>
        <begin position="522"/>
        <end position="557"/>
    </location>
</feature>
<dbReference type="EMBL" id="AJWJ01000374">
    <property type="protein sequence ID" value="KAF2071449.1"/>
    <property type="molecule type" value="Genomic_DNA"/>
</dbReference>
<evidence type="ECO:0000256" key="4">
    <source>
        <dbReference type="ARBA" id="ARBA00022801"/>
    </source>
</evidence>
<accession>A0A8J4PS58</accession>
<keyword evidence="17" id="KW-1185">Reference proteome</keyword>
<dbReference type="InterPro" id="IPR051281">
    <property type="entry name" value="Dual-spec_lipid-protein_phosph"/>
</dbReference>
<dbReference type="SUPFAM" id="SSF57716">
    <property type="entry name" value="Glucocorticoid receptor-like (DNA-binding domain)"/>
    <property type="match status" value="2"/>
</dbReference>
<organism evidence="16 17">
    <name type="scientific">Polysphondylium violaceum</name>
    <dbReference type="NCBI Taxonomy" id="133409"/>
    <lineage>
        <taxon>Eukaryota</taxon>
        <taxon>Amoebozoa</taxon>
        <taxon>Evosea</taxon>
        <taxon>Eumycetozoa</taxon>
        <taxon>Dictyostelia</taxon>
        <taxon>Dictyosteliales</taxon>
        <taxon>Dictyosteliaceae</taxon>
        <taxon>Polysphondylium</taxon>
    </lineage>
</organism>
<dbReference type="InterPro" id="IPR001781">
    <property type="entry name" value="Znf_LIM"/>
</dbReference>
<dbReference type="GO" id="GO:0004721">
    <property type="term" value="F:phosphoprotein phosphatase activity"/>
    <property type="evidence" value="ECO:0007669"/>
    <property type="project" value="UniProtKB-KW"/>
</dbReference>
<dbReference type="InterPro" id="IPR029021">
    <property type="entry name" value="Prot-tyrosine_phosphatase-like"/>
</dbReference>
<feature type="region of interest" description="Disordered" evidence="11">
    <location>
        <begin position="796"/>
        <end position="840"/>
    </location>
</feature>
<dbReference type="PROSITE" id="PS51181">
    <property type="entry name" value="PPASE_TENSIN"/>
    <property type="match status" value="1"/>
</dbReference>
<evidence type="ECO:0000259" key="13">
    <source>
        <dbReference type="PROSITE" id="PS50056"/>
    </source>
</evidence>
<dbReference type="InterPro" id="IPR014020">
    <property type="entry name" value="Tensin_C2-dom"/>
</dbReference>
<keyword evidence="9" id="KW-0440">LIM domain</keyword>
<feature type="domain" description="LIM zinc-binding" evidence="12">
    <location>
        <begin position="704"/>
        <end position="762"/>
    </location>
</feature>
<feature type="domain" description="LIM zinc-binding" evidence="12">
    <location>
        <begin position="432"/>
        <end position="493"/>
    </location>
</feature>
<feature type="domain" description="Tyrosine specific protein phosphatases" evidence="13">
    <location>
        <begin position="86"/>
        <end position="137"/>
    </location>
</feature>
<dbReference type="OrthoDB" id="16692at2759"/>
<dbReference type="PROSITE" id="PS00383">
    <property type="entry name" value="TYR_PHOSPHATASE_1"/>
    <property type="match status" value="1"/>
</dbReference>
<keyword evidence="7" id="KW-0443">Lipid metabolism</keyword>
<gene>
    <name evidence="16" type="ORF">CYY_007241</name>
</gene>
<feature type="domain" description="Phosphatase tensin-type" evidence="14">
    <location>
        <begin position="1"/>
        <end position="149"/>
    </location>
</feature>
<protein>
    <recommendedName>
        <fullName evidence="18">Phosphatidylinositol-3,4,5-trisphosphate 3-phosphatase</fullName>
    </recommendedName>
</protein>
<evidence type="ECO:0000259" key="15">
    <source>
        <dbReference type="PROSITE" id="PS51182"/>
    </source>
</evidence>
<evidence type="ECO:0000256" key="8">
    <source>
        <dbReference type="ARBA" id="ARBA00023273"/>
    </source>
</evidence>
<dbReference type="PROSITE" id="PS00478">
    <property type="entry name" value="LIM_DOMAIN_1"/>
    <property type="match status" value="1"/>
</dbReference>